<feature type="region of interest" description="Disordered" evidence="3">
    <location>
        <begin position="79"/>
        <end position="98"/>
    </location>
</feature>
<evidence type="ECO:0000259" key="4">
    <source>
        <dbReference type="PROSITE" id="PS50011"/>
    </source>
</evidence>
<proteinExistence type="predicted"/>
<evidence type="ECO:0000313" key="6">
    <source>
        <dbReference type="Proteomes" id="UP001164746"/>
    </source>
</evidence>
<evidence type="ECO:0000256" key="3">
    <source>
        <dbReference type="SAM" id="MobiDB-lite"/>
    </source>
</evidence>
<dbReference type="Gene3D" id="1.10.510.10">
    <property type="entry name" value="Transferase(Phosphotransferase) domain 1"/>
    <property type="match status" value="1"/>
</dbReference>
<dbReference type="EMBL" id="CP111023">
    <property type="protein sequence ID" value="WAR20724.1"/>
    <property type="molecule type" value="Genomic_DNA"/>
</dbReference>
<keyword evidence="1" id="KW-0547">Nucleotide-binding</keyword>
<evidence type="ECO:0000256" key="1">
    <source>
        <dbReference type="ARBA" id="ARBA00022741"/>
    </source>
</evidence>
<feature type="compositionally biased region" description="Basic and acidic residues" evidence="3">
    <location>
        <begin position="82"/>
        <end position="98"/>
    </location>
</feature>
<accession>A0ABY7FHT1</accession>
<evidence type="ECO:0000256" key="2">
    <source>
        <dbReference type="ARBA" id="ARBA00022840"/>
    </source>
</evidence>
<dbReference type="Proteomes" id="UP001164746">
    <property type="component" value="Chromosome 12"/>
</dbReference>
<name>A0ABY7FHT1_MYAAR</name>
<gene>
    <name evidence="5" type="ORF">MAR_014698</name>
</gene>
<sequence>MWIRSQLVIEMLTCANRRTCIRTAGKIAGLLKRLPASLYESRATAPRPPVELNAPAQVTGQRSASTKISIDVNMTDMQGAQIKRERDARDAGRSIARDKDKGLEDAKLHVPPYNVYKDNWLNRKLNRVGLPLRTARYNSDIGRTTVVMYTDSPINRNLNRVGIPGIIFPVTNKSTVTVAIPITMDKIFNSDQMESFSSNRDIRQPICCKKHPNNVRYNGFCDGSPNICIAMEYMSMTYDALHLRHDIDFTESERLQIIRQMCEGMKYLHSRDMPHADLKSESVLLIYMKGKERVAKLSDFGLYNVHMTSSVAVAKITQKSMISRYSAPGVLCGEILKIPDMMEADIWSLALLLHEGVTPKGPSDDNHTVSVTQKKALSFNPAKRPDIITYMCLILKEIDSIYKDYALGI</sequence>
<keyword evidence="2" id="KW-0067">ATP-binding</keyword>
<keyword evidence="6" id="KW-1185">Reference proteome</keyword>
<reference evidence="5" key="1">
    <citation type="submission" date="2022-11" db="EMBL/GenBank/DDBJ databases">
        <title>Centuries of genome instability and evolution in soft-shell clam transmissible cancer (bioRxiv).</title>
        <authorList>
            <person name="Hart S.F.M."/>
            <person name="Yonemitsu M.A."/>
            <person name="Giersch R.M."/>
            <person name="Beal B.F."/>
            <person name="Arriagada G."/>
            <person name="Davis B.W."/>
            <person name="Ostrander E.A."/>
            <person name="Goff S.P."/>
            <person name="Metzger M.J."/>
        </authorList>
    </citation>
    <scope>NUCLEOTIDE SEQUENCE</scope>
    <source>
        <strain evidence="5">MELC-2E11</strain>
        <tissue evidence="5">Siphon/mantle</tissue>
    </source>
</reference>
<dbReference type="PROSITE" id="PS50011">
    <property type="entry name" value="PROTEIN_KINASE_DOM"/>
    <property type="match status" value="1"/>
</dbReference>
<dbReference type="InterPro" id="IPR051681">
    <property type="entry name" value="Ser/Thr_Kinases-Pseudokinases"/>
</dbReference>
<dbReference type="PANTHER" id="PTHR44329">
    <property type="entry name" value="SERINE/THREONINE-PROTEIN KINASE TNNI3K-RELATED"/>
    <property type="match status" value="1"/>
</dbReference>
<dbReference type="SUPFAM" id="SSF56112">
    <property type="entry name" value="Protein kinase-like (PK-like)"/>
    <property type="match status" value="1"/>
</dbReference>
<dbReference type="InterPro" id="IPR000719">
    <property type="entry name" value="Prot_kinase_dom"/>
</dbReference>
<dbReference type="Pfam" id="PF00069">
    <property type="entry name" value="Pkinase"/>
    <property type="match status" value="1"/>
</dbReference>
<dbReference type="PANTHER" id="PTHR44329:SF298">
    <property type="entry name" value="MIXED LINEAGE KINASE DOMAIN-LIKE PROTEIN"/>
    <property type="match status" value="1"/>
</dbReference>
<organism evidence="5 6">
    <name type="scientific">Mya arenaria</name>
    <name type="common">Soft-shell clam</name>
    <dbReference type="NCBI Taxonomy" id="6604"/>
    <lineage>
        <taxon>Eukaryota</taxon>
        <taxon>Metazoa</taxon>
        <taxon>Spiralia</taxon>
        <taxon>Lophotrochozoa</taxon>
        <taxon>Mollusca</taxon>
        <taxon>Bivalvia</taxon>
        <taxon>Autobranchia</taxon>
        <taxon>Heteroconchia</taxon>
        <taxon>Euheterodonta</taxon>
        <taxon>Imparidentia</taxon>
        <taxon>Neoheterodontei</taxon>
        <taxon>Myida</taxon>
        <taxon>Myoidea</taxon>
        <taxon>Myidae</taxon>
        <taxon>Mya</taxon>
    </lineage>
</organism>
<protein>
    <submittedName>
        <fullName evidence="5">STY17-like protein</fullName>
    </submittedName>
</protein>
<evidence type="ECO:0000313" key="5">
    <source>
        <dbReference type="EMBL" id="WAR20724.1"/>
    </source>
</evidence>
<feature type="domain" description="Protein kinase" evidence="4">
    <location>
        <begin position="153"/>
        <end position="409"/>
    </location>
</feature>
<dbReference type="InterPro" id="IPR011009">
    <property type="entry name" value="Kinase-like_dom_sf"/>
</dbReference>